<organism evidence="3 4">
    <name type="scientific">Puccinia coronata f. sp. avenae</name>
    <dbReference type="NCBI Taxonomy" id="200324"/>
    <lineage>
        <taxon>Eukaryota</taxon>
        <taxon>Fungi</taxon>
        <taxon>Dikarya</taxon>
        <taxon>Basidiomycota</taxon>
        <taxon>Pucciniomycotina</taxon>
        <taxon>Pucciniomycetes</taxon>
        <taxon>Pucciniales</taxon>
        <taxon>Pucciniaceae</taxon>
        <taxon>Puccinia</taxon>
    </lineage>
</organism>
<protein>
    <submittedName>
        <fullName evidence="3">Uncharacterized protein</fullName>
    </submittedName>
</protein>
<dbReference type="Proteomes" id="UP000235388">
    <property type="component" value="Unassembled WGS sequence"/>
</dbReference>
<gene>
    <name evidence="3" type="ORF">PCANC_12752</name>
    <name evidence="2" type="ORF">PCANC_24200</name>
</gene>
<evidence type="ECO:0000256" key="1">
    <source>
        <dbReference type="SAM" id="MobiDB-lite"/>
    </source>
</evidence>
<evidence type="ECO:0000313" key="2">
    <source>
        <dbReference type="EMBL" id="PLW10988.1"/>
    </source>
</evidence>
<dbReference type="EMBL" id="PGCJ01000091">
    <property type="protein sequence ID" value="PLW50242.1"/>
    <property type="molecule type" value="Genomic_DNA"/>
</dbReference>
<reference evidence="3 4" key="1">
    <citation type="submission" date="2017-11" db="EMBL/GenBank/DDBJ databases">
        <title>De novo assembly and phasing of dikaryotic genomes from two isolates of Puccinia coronata f. sp. avenae, the causal agent of oat crown rust.</title>
        <authorList>
            <person name="Miller M.E."/>
            <person name="Zhang Y."/>
            <person name="Omidvar V."/>
            <person name="Sperschneider J."/>
            <person name="Schwessinger B."/>
            <person name="Raley C."/>
            <person name="Palmer J.M."/>
            <person name="Garnica D."/>
            <person name="Upadhyaya N."/>
            <person name="Rathjen J."/>
            <person name="Taylor J.M."/>
            <person name="Park R.F."/>
            <person name="Dodds P.N."/>
            <person name="Hirsch C.D."/>
            <person name="Kianian S.F."/>
            <person name="Figueroa M."/>
        </authorList>
    </citation>
    <scope>NUCLEOTIDE SEQUENCE [LARGE SCALE GENOMIC DNA]</scope>
    <source>
        <strain evidence="3">12NC29</strain>
    </source>
</reference>
<dbReference type="AlphaFoldDB" id="A0A2N5VJT5"/>
<feature type="region of interest" description="Disordered" evidence="1">
    <location>
        <begin position="95"/>
        <end position="132"/>
    </location>
</feature>
<evidence type="ECO:0000313" key="3">
    <source>
        <dbReference type="EMBL" id="PLW50242.1"/>
    </source>
</evidence>
<evidence type="ECO:0000313" key="4">
    <source>
        <dbReference type="Proteomes" id="UP000235388"/>
    </source>
</evidence>
<name>A0A2N5VJT5_9BASI</name>
<accession>A0A2N5VJT5</accession>
<sequence length="132" mass="15188">MELDLLEKSYSLMEKSIYQKKEQILGKVKKNLPCTVEEEEWLDNKGNLIDKKIFIDKIIGLEENVPAQASEGHLKALQNIYKYLDEIVQPVKNSLVKSKKKNENLDKPPAPKKKKPNEPKTSTPTSKKKKLK</sequence>
<dbReference type="EMBL" id="PGCJ01001038">
    <property type="protein sequence ID" value="PLW10988.1"/>
    <property type="molecule type" value="Genomic_DNA"/>
</dbReference>
<comment type="caution">
    <text evidence="3">The sequence shown here is derived from an EMBL/GenBank/DDBJ whole genome shotgun (WGS) entry which is preliminary data.</text>
</comment>
<proteinExistence type="predicted"/>
<keyword evidence="4" id="KW-1185">Reference proteome</keyword>